<dbReference type="AlphaFoldDB" id="A0A3Q7G8U6"/>
<dbReference type="GO" id="GO:0016020">
    <property type="term" value="C:membrane"/>
    <property type="evidence" value="ECO:0007669"/>
    <property type="project" value="InterPro"/>
</dbReference>
<protein>
    <submittedName>
        <fullName evidence="1">Uncharacterized protein</fullName>
    </submittedName>
</protein>
<keyword evidence="2" id="KW-1185">Reference proteome</keyword>
<sequence length="82" mass="9447">MGKGLPPYLLKNRKNLNMLSTFIFYPLMVIERITYLSSSEGPHAGWFHYHKAAPKLAWFQDVESMLNHHLAVFVTLLPSFLA</sequence>
<evidence type="ECO:0000313" key="2">
    <source>
        <dbReference type="Proteomes" id="UP000004994"/>
    </source>
</evidence>
<dbReference type="GO" id="GO:0009579">
    <property type="term" value="C:thylakoid"/>
    <property type="evidence" value="ECO:0007669"/>
    <property type="project" value="InterPro"/>
</dbReference>
<dbReference type="InterPro" id="IPR036408">
    <property type="entry name" value="PSI_PsaA/B_sf"/>
</dbReference>
<dbReference type="Gramene" id="Solyc03g078005.1.1">
    <property type="protein sequence ID" value="Solyc03g078005.1.1"/>
    <property type="gene ID" value="Solyc03g078005.1"/>
</dbReference>
<proteinExistence type="predicted"/>
<dbReference type="PANTHER" id="PTHR30128:SF19">
    <property type="entry name" value="PHOTOSYSTEM I P700 CHLOROPHYLL A APOPROTEIN A1-RELATED"/>
    <property type="match status" value="1"/>
</dbReference>
<dbReference type="Proteomes" id="UP000004994">
    <property type="component" value="Chromosome 3"/>
</dbReference>
<evidence type="ECO:0000313" key="1">
    <source>
        <dbReference type="EnsemblPlants" id="Solyc03g078005.1.1"/>
    </source>
</evidence>
<dbReference type="SUPFAM" id="SSF81558">
    <property type="entry name" value="Photosystem I subunits PsaA/PsaB"/>
    <property type="match status" value="1"/>
</dbReference>
<dbReference type="PANTHER" id="PTHR30128">
    <property type="entry name" value="OUTER MEMBRANE PROTEIN, OMPA-RELATED"/>
    <property type="match status" value="1"/>
</dbReference>
<name>A0A3Q7G8U6_SOLLC</name>
<reference evidence="1" key="2">
    <citation type="submission" date="2019-01" db="UniProtKB">
        <authorList>
            <consortium name="EnsemblPlants"/>
        </authorList>
    </citation>
    <scope>IDENTIFICATION</scope>
    <source>
        <strain evidence="1">cv. Heinz 1706</strain>
    </source>
</reference>
<accession>A0A3Q7G8U6</accession>
<dbReference type="EnsemblPlants" id="Solyc03g078005.1.1">
    <property type="protein sequence ID" value="Solyc03g078005.1.1"/>
    <property type="gene ID" value="Solyc03g078005.1"/>
</dbReference>
<dbReference type="Gene3D" id="1.20.1130.10">
    <property type="entry name" value="Photosystem I PsaA/PsaB"/>
    <property type="match status" value="1"/>
</dbReference>
<dbReference type="GO" id="GO:0015979">
    <property type="term" value="P:photosynthesis"/>
    <property type="evidence" value="ECO:0007669"/>
    <property type="project" value="InterPro"/>
</dbReference>
<reference evidence="1" key="1">
    <citation type="journal article" date="2012" name="Nature">
        <title>The tomato genome sequence provides insights into fleshy fruit evolution.</title>
        <authorList>
            <consortium name="Tomato Genome Consortium"/>
        </authorList>
    </citation>
    <scope>NUCLEOTIDE SEQUENCE [LARGE SCALE GENOMIC DNA]</scope>
    <source>
        <strain evidence="1">cv. Heinz 1706</strain>
    </source>
</reference>
<dbReference type="STRING" id="4081.A0A3Q7G8U6"/>
<dbReference type="InParanoid" id="A0A3Q7G8U6"/>
<organism evidence="1">
    <name type="scientific">Solanum lycopersicum</name>
    <name type="common">Tomato</name>
    <name type="synonym">Lycopersicon esculentum</name>
    <dbReference type="NCBI Taxonomy" id="4081"/>
    <lineage>
        <taxon>Eukaryota</taxon>
        <taxon>Viridiplantae</taxon>
        <taxon>Streptophyta</taxon>
        <taxon>Embryophyta</taxon>
        <taxon>Tracheophyta</taxon>
        <taxon>Spermatophyta</taxon>
        <taxon>Magnoliopsida</taxon>
        <taxon>eudicotyledons</taxon>
        <taxon>Gunneridae</taxon>
        <taxon>Pentapetalae</taxon>
        <taxon>asterids</taxon>
        <taxon>lamiids</taxon>
        <taxon>Solanales</taxon>
        <taxon>Solanaceae</taxon>
        <taxon>Solanoideae</taxon>
        <taxon>Solaneae</taxon>
        <taxon>Solanum</taxon>
        <taxon>Solanum subgen. Lycopersicon</taxon>
    </lineage>
</organism>
<dbReference type="InterPro" id="IPR001280">
    <property type="entry name" value="PSI_PsaA/B"/>
</dbReference>
<dbReference type="Pfam" id="PF00223">
    <property type="entry name" value="PsaA_PsaB"/>
    <property type="match status" value="1"/>
</dbReference>